<dbReference type="InterPro" id="IPR011992">
    <property type="entry name" value="EF-hand-dom_pair"/>
</dbReference>
<keyword evidence="1" id="KW-0106">Calcium</keyword>
<proteinExistence type="predicted"/>
<keyword evidence="4" id="KW-1185">Reference proteome</keyword>
<protein>
    <recommendedName>
        <fullName evidence="2">EF-hand domain-containing protein</fullName>
    </recommendedName>
</protein>
<feature type="domain" description="EF-hand" evidence="2">
    <location>
        <begin position="242"/>
        <end position="277"/>
    </location>
</feature>
<dbReference type="PROSITE" id="PS50222">
    <property type="entry name" value="EF_HAND_2"/>
    <property type="match status" value="1"/>
</dbReference>
<evidence type="ECO:0000313" key="4">
    <source>
        <dbReference type="Proteomes" id="UP001146120"/>
    </source>
</evidence>
<dbReference type="Proteomes" id="UP001146120">
    <property type="component" value="Unassembled WGS sequence"/>
</dbReference>
<sequence length="341" mass="37407">MPATEVSPALRRRLSDDARQLLLSALADDHGVDLNSLTLTERLQHFRGQIRVRVPALESALSLRIVVSNLCYLLRFPIDSINAEVCVFNKAGSLTAWITTSDGANVQLRTFLTSPTSPAAECKQITALIDVLELLDLFDVFRGALLALEKPGNPFASPRSLNRTYRATTDKNSYEFVVDGTTGCPLSVTQTSASATDTPALQLLVDEYLRFEGIIDVPAGIKSDVELMIDTAMTCFLQWSYDGQQVIMGIFDTIDKDNDGFISGDDIHDQLLAVGHSETQSSNIVLEMSRLLCDTADPAEEFGFYKFGGFWITMLADGFRVSDPANESQLLGAFQQLFLGC</sequence>
<gene>
    <name evidence="3" type="ORF">N0F65_006625</name>
</gene>
<comment type="caution">
    <text evidence="3">The sequence shown here is derived from an EMBL/GenBank/DDBJ whole genome shotgun (WGS) entry which is preliminary data.</text>
</comment>
<evidence type="ECO:0000256" key="1">
    <source>
        <dbReference type="ARBA" id="ARBA00022837"/>
    </source>
</evidence>
<reference evidence="3" key="1">
    <citation type="submission" date="2022-11" db="EMBL/GenBank/DDBJ databases">
        <authorList>
            <person name="Morgan W.R."/>
            <person name="Tartar A."/>
        </authorList>
    </citation>
    <scope>NUCLEOTIDE SEQUENCE</scope>
    <source>
        <strain evidence="3">ARSEF 373</strain>
    </source>
</reference>
<dbReference type="EMBL" id="DAKRPA010000026">
    <property type="protein sequence ID" value="DBA02835.1"/>
    <property type="molecule type" value="Genomic_DNA"/>
</dbReference>
<dbReference type="InterPro" id="IPR002048">
    <property type="entry name" value="EF_hand_dom"/>
</dbReference>
<evidence type="ECO:0000313" key="3">
    <source>
        <dbReference type="EMBL" id="DBA02835.1"/>
    </source>
</evidence>
<dbReference type="AlphaFoldDB" id="A0AAV2ZA89"/>
<name>A0AAV2ZA89_9STRA</name>
<reference evidence="3" key="2">
    <citation type="journal article" date="2023" name="Microbiol Resour">
        <title>Decontamination and Annotation of the Draft Genome Sequence of the Oomycete Lagenidium giganteum ARSEF 373.</title>
        <authorList>
            <person name="Morgan W.R."/>
            <person name="Tartar A."/>
        </authorList>
    </citation>
    <scope>NUCLEOTIDE SEQUENCE</scope>
    <source>
        <strain evidence="3">ARSEF 373</strain>
    </source>
</reference>
<organism evidence="3 4">
    <name type="scientific">Lagenidium giganteum</name>
    <dbReference type="NCBI Taxonomy" id="4803"/>
    <lineage>
        <taxon>Eukaryota</taxon>
        <taxon>Sar</taxon>
        <taxon>Stramenopiles</taxon>
        <taxon>Oomycota</taxon>
        <taxon>Peronosporomycetes</taxon>
        <taxon>Pythiales</taxon>
        <taxon>Pythiaceae</taxon>
    </lineage>
</organism>
<evidence type="ECO:0000259" key="2">
    <source>
        <dbReference type="PROSITE" id="PS50222"/>
    </source>
</evidence>
<dbReference type="InterPro" id="IPR018247">
    <property type="entry name" value="EF_Hand_1_Ca_BS"/>
</dbReference>
<dbReference type="PROSITE" id="PS00018">
    <property type="entry name" value="EF_HAND_1"/>
    <property type="match status" value="1"/>
</dbReference>
<accession>A0AAV2ZA89</accession>
<dbReference type="GO" id="GO:0005509">
    <property type="term" value="F:calcium ion binding"/>
    <property type="evidence" value="ECO:0007669"/>
    <property type="project" value="InterPro"/>
</dbReference>
<dbReference type="SUPFAM" id="SSF47473">
    <property type="entry name" value="EF-hand"/>
    <property type="match status" value="1"/>
</dbReference>